<dbReference type="GO" id="GO:0005635">
    <property type="term" value="C:nuclear envelope"/>
    <property type="evidence" value="ECO:0007669"/>
    <property type="project" value="UniProtKB-SubCell"/>
</dbReference>
<feature type="compositionally biased region" description="Low complexity" evidence="12">
    <location>
        <begin position="372"/>
        <end position="382"/>
    </location>
</feature>
<evidence type="ECO:0000256" key="4">
    <source>
        <dbReference type="ARBA" id="ARBA00005387"/>
    </source>
</evidence>
<proteinExistence type="inferred from homology"/>
<feature type="region of interest" description="Disordered" evidence="12">
    <location>
        <begin position="244"/>
        <end position="382"/>
    </location>
</feature>
<evidence type="ECO:0000256" key="10">
    <source>
        <dbReference type="ARBA" id="ARBA00023242"/>
    </source>
</evidence>
<dbReference type="GO" id="GO:0016607">
    <property type="term" value="C:nuclear speck"/>
    <property type="evidence" value="ECO:0007669"/>
    <property type="project" value="UniProtKB-SubCell"/>
</dbReference>
<keyword evidence="9 11" id="KW-0694">RNA-binding</keyword>
<dbReference type="AlphaFoldDB" id="A0A091PR97"/>
<evidence type="ECO:0000256" key="7">
    <source>
        <dbReference type="ARBA" id="ARBA00022737"/>
    </source>
</evidence>
<evidence type="ECO:0000313" key="16">
    <source>
        <dbReference type="Proteomes" id="UP000053001"/>
    </source>
</evidence>
<feature type="compositionally biased region" description="Basic and acidic residues" evidence="12">
    <location>
        <begin position="265"/>
        <end position="283"/>
    </location>
</feature>
<organism evidence="15 16">
    <name type="scientific">Leptosomus discolor</name>
    <name type="common">Madagascar cuckoo roller</name>
    <name type="synonym">Cuculus discolor</name>
    <dbReference type="NCBI Taxonomy" id="188344"/>
    <lineage>
        <taxon>Eukaryota</taxon>
        <taxon>Metazoa</taxon>
        <taxon>Chordata</taxon>
        <taxon>Craniata</taxon>
        <taxon>Vertebrata</taxon>
        <taxon>Euteleostomi</taxon>
        <taxon>Archelosauria</taxon>
        <taxon>Archosauria</taxon>
        <taxon>Dinosauria</taxon>
        <taxon>Saurischia</taxon>
        <taxon>Theropoda</taxon>
        <taxon>Coelurosauria</taxon>
        <taxon>Aves</taxon>
        <taxon>Neognathae</taxon>
        <taxon>Neoaves</taxon>
        <taxon>Telluraves</taxon>
        <taxon>Coraciimorphae</taxon>
        <taxon>Coraciiformes</taxon>
        <taxon>Leptosomidae</taxon>
        <taxon>Leptosomus</taxon>
    </lineage>
</organism>
<dbReference type="InterPro" id="IPR000504">
    <property type="entry name" value="RRM_dom"/>
</dbReference>
<dbReference type="InterPro" id="IPR034472">
    <property type="entry name" value="RBM15_RRM2"/>
</dbReference>
<gene>
    <name evidence="15" type="ORF">N330_09642</name>
</gene>
<accession>A0A091PR97</accession>
<dbReference type="InterPro" id="IPR012677">
    <property type="entry name" value="Nucleotide-bd_a/b_plait_sf"/>
</dbReference>
<dbReference type="SMART" id="SM00360">
    <property type="entry name" value="RRM"/>
    <property type="match status" value="2"/>
</dbReference>
<dbReference type="FunFam" id="3.30.70.330:FF:000112">
    <property type="entry name" value="RNA-binding motif protein 15"/>
    <property type="match status" value="1"/>
</dbReference>
<evidence type="ECO:0000256" key="12">
    <source>
        <dbReference type="SAM" id="MobiDB-lite"/>
    </source>
</evidence>
<feature type="domain" description="SPOC" evidence="14">
    <location>
        <begin position="380"/>
        <end position="552"/>
    </location>
</feature>
<dbReference type="Pfam" id="PF00076">
    <property type="entry name" value="RRM_1"/>
    <property type="match status" value="2"/>
</dbReference>
<dbReference type="InterPro" id="IPR010912">
    <property type="entry name" value="SPOC_met"/>
</dbReference>
<evidence type="ECO:0000256" key="5">
    <source>
        <dbReference type="ARBA" id="ARBA00022499"/>
    </source>
</evidence>
<dbReference type="CDD" id="cd21549">
    <property type="entry name" value="SPOC_RBM15"/>
    <property type="match status" value="1"/>
</dbReference>
<evidence type="ECO:0000256" key="3">
    <source>
        <dbReference type="ARBA" id="ARBA00004642"/>
    </source>
</evidence>
<feature type="region of interest" description="Disordered" evidence="12">
    <location>
        <begin position="178"/>
        <end position="231"/>
    </location>
</feature>
<keyword evidence="10" id="KW-0539">Nucleus</keyword>
<feature type="compositionally biased region" description="Basic and acidic residues" evidence="12">
    <location>
        <begin position="299"/>
        <end position="318"/>
    </location>
</feature>
<evidence type="ECO:0000259" key="14">
    <source>
        <dbReference type="PROSITE" id="PS50917"/>
    </source>
</evidence>
<evidence type="ECO:0000256" key="8">
    <source>
        <dbReference type="ARBA" id="ARBA00022843"/>
    </source>
</evidence>
<dbReference type="PROSITE" id="PS50102">
    <property type="entry name" value="RRM"/>
    <property type="match status" value="2"/>
</dbReference>
<dbReference type="InterPro" id="IPR016194">
    <property type="entry name" value="SPOC-like_C_dom_sf"/>
</dbReference>
<evidence type="ECO:0000256" key="9">
    <source>
        <dbReference type="ARBA" id="ARBA00022884"/>
    </source>
</evidence>
<dbReference type="SUPFAM" id="SSF54928">
    <property type="entry name" value="RNA-binding domain, RBD"/>
    <property type="match status" value="1"/>
</dbReference>
<dbReference type="GO" id="GO:0003723">
    <property type="term" value="F:RNA binding"/>
    <property type="evidence" value="ECO:0007669"/>
    <property type="project" value="UniProtKB-UniRule"/>
</dbReference>
<protein>
    <submittedName>
        <fullName evidence="15">Putative RNA-binding protein 15</fullName>
    </submittedName>
</protein>
<dbReference type="InterPro" id="IPR035979">
    <property type="entry name" value="RBD_domain_sf"/>
</dbReference>
<dbReference type="FunFam" id="2.40.290.10:FF:000003">
    <property type="entry name" value="RNA-binding motif protein 15"/>
    <property type="match status" value="1"/>
</dbReference>
<evidence type="ECO:0000313" key="15">
    <source>
        <dbReference type="EMBL" id="KFQ10432.1"/>
    </source>
</evidence>
<feature type="compositionally biased region" description="Basic and acidic residues" evidence="12">
    <location>
        <begin position="348"/>
        <end position="357"/>
    </location>
</feature>
<reference evidence="15 16" key="1">
    <citation type="submission" date="2014-04" db="EMBL/GenBank/DDBJ databases">
        <title>Genome evolution of avian class.</title>
        <authorList>
            <person name="Zhang G."/>
            <person name="Li C."/>
        </authorList>
    </citation>
    <scope>NUCLEOTIDE SEQUENCE [LARGE SCALE GENOMIC DNA]</scope>
    <source>
        <strain evidence="15">BGI_N330</strain>
    </source>
</reference>
<keyword evidence="6" id="KW-0597">Phosphoprotein</keyword>
<dbReference type="PROSITE" id="PS50917">
    <property type="entry name" value="SPOC"/>
    <property type="match status" value="1"/>
</dbReference>
<feature type="domain" description="RRM" evidence="13">
    <location>
        <begin position="90"/>
        <end position="165"/>
    </location>
</feature>
<dbReference type="Proteomes" id="UP000053001">
    <property type="component" value="Unassembled WGS sequence"/>
</dbReference>
<dbReference type="FunFam" id="3.30.70.330:FF:000195">
    <property type="entry name" value="RNA binding motif protein 15"/>
    <property type="match status" value="1"/>
</dbReference>
<keyword evidence="8" id="KW-0832">Ubl conjugation</keyword>
<keyword evidence="7" id="KW-0677">Repeat</keyword>
<feature type="domain" description="RRM" evidence="13">
    <location>
        <begin position="9"/>
        <end position="86"/>
    </location>
</feature>
<feature type="non-terminal residue" evidence="15">
    <location>
        <position position="552"/>
    </location>
</feature>
<evidence type="ECO:0000256" key="11">
    <source>
        <dbReference type="PROSITE-ProRule" id="PRU00176"/>
    </source>
</evidence>
<dbReference type="InterPro" id="IPR012921">
    <property type="entry name" value="SPOC_C"/>
</dbReference>
<comment type="similarity">
    <text evidence="4">Belongs to the RRM Spen family.</text>
</comment>
<dbReference type="SUPFAM" id="SSF100939">
    <property type="entry name" value="SPOC domain-like"/>
    <property type="match status" value="1"/>
</dbReference>
<feature type="non-terminal residue" evidence="15">
    <location>
        <position position="1"/>
    </location>
</feature>
<dbReference type="Gene3D" id="2.40.290.10">
    <property type="match status" value="1"/>
</dbReference>
<dbReference type="CDD" id="cd12555">
    <property type="entry name" value="RRM2_RBM15"/>
    <property type="match status" value="1"/>
</dbReference>
<dbReference type="PANTHER" id="PTHR23189">
    <property type="entry name" value="RNA RECOGNITION MOTIF-CONTAINING"/>
    <property type="match status" value="1"/>
</dbReference>
<feature type="compositionally biased region" description="Basic and acidic residues" evidence="12">
    <location>
        <begin position="328"/>
        <end position="338"/>
    </location>
</feature>
<dbReference type="Gene3D" id="3.30.70.330">
    <property type="match status" value="2"/>
</dbReference>
<feature type="compositionally biased region" description="Basic and acidic residues" evidence="12">
    <location>
        <begin position="187"/>
        <end position="206"/>
    </location>
</feature>
<sequence>PEDDQRANRTLFLGNLDITVSESDLRRAFDRFGVITEVDIKRPGRGQTSTYGFLKFENLDMAHRAKLAMSGKVLLRNPIKIGYGKATPTTRLWVGGLGPWVPLAALAREFDRFGTIRTIDYRKGDSWAYIQYESLDAAQAACTHMRGFPLGGPDRRPLPLPPPAHYELVAEAAAFGAHRGAPPDPLRGARDRTPPLLYRDRDRDLYPETEWVPPPPPVRDRSNRAAAYDPLESLERRRDGWSLERDRGERELGSSSRDQPRKRRLAEDGGRHLDRSPDSERSSSSRKRHCLATTSPPDRSPELLGGRERYSSDPERSASRLLLLERPSPVRESRRGSLERAAAQECKSPAKKDERATEGGGGGSRLKPPPQKQQQDGASQAGGAPKLCLAWQGMLLLKNSNFPSNMHLLQGDLGVASSLLVEGATGGKVAQLKITQRLRLDQPKLDEVNRRIKVAGPNGYAILLAVPGASDNRSAAGAAEAATTSTQRPLRNLVSYLKQKQAAGVISLPVGGNKDKENSGVLHAFPPCDFSQQFLDSTAKALAKSEDDYLVM</sequence>
<dbReference type="Pfam" id="PF07744">
    <property type="entry name" value="SPOC"/>
    <property type="match status" value="1"/>
</dbReference>
<dbReference type="EMBL" id="KK677901">
    <property type="protein sequence ID" value="KFQ10432.1"/>
    <property type="molecule type" value="Genomic_DNA"/>
</dbReference>
<keyword evidence="5" id="KW-1017">Isopeptide bond</keyword>
<comment type="subcellular location">
    <subcellularLocation>
        <location evidence="1">Nucleus envelope</location>
    </subcellularLocation>
    <subcellularLocation>
        <location evidence="2">Nucleus speckle</location>
    </subcellularLocation>
    <subcellularLocation>
        <location evidence="3">Nucleus</location>
        <location evidence="3">Nucleoplasm</location>
    </subcellularLocation>
</comment>
<evidence type="ECO:0000256" key="2">
    <source>
        <dbReference type="ARBA" id="ARBA00004324"/>
    </source>
</evidence>
<evidence type="ECO:0000259" key="13">
    <source>
        <dbReference type="PROSITE" id="PS50102"/>
    </source>
</evidence>
<name>A0A091PR97_LEPDC</name>
<evidence type="ECO:0000256" key="1">
    <source>
        <dbReference type="ARBA" id="ARBA00004259"/>
    </source>
</evidence>
<dbReference type="PhylomeDB" id="A0A091PR97"/>
<evidence type="ECO:0000256" key="6">
    <source>
        <dbReference type="ARBA" id="ARBA00022553"/>
    </source>
</evidence>
<keyword evidence="16" id="KW-1185">Reference proteome</keyword>